<gene>
    <name evidence="1" type="ORF">Q8A49_27010</name>
</gene>
<accession>A0ABU7KXZ4</accession>
<name>A0ABU7KXZ4_9ACTN</name>
<dbReference type="EMBL" id="JAUUCC010000097">
    <property type="protein sequence ID" value="MEE2054154.1"/>
    <property type="molecule type" value="Genomic_DNA"/>
</dbReference>
<dbReference type="Proteomes" id="UP001348641">
    <property type="component" value="Unassembled WGS sequence"/>
</dbReference>
<dbReference type="RefSeq" id="WP_330161024.1">
    <property type="nucleotide sequence ID" value="NZ_BAAAJA010000021.1"/>
</dbReference>
<protein>
    <submittedName>
        <fullName evidence="1">Uncharacterized protein</fullName>
    </submittedName>
</protein>
<evidence type="ECO:0000313" key="2">
    <source>
        <dbReference type="Proteomes" id="UP001348641"/>
    </source>
</evidence>
<organism evidence="1 2">
    <name type="scientific">Nocardiopsis tropica</name>
    <dbReference type="NCBI Taxonomy" id="109330"/>
    <lineage>
        <taxon>Bacteria</taxon>
        <taxon>Bacillati</taxon>
        <taxon>Actinomycetota</taxon>
        <taxon>Actinomycetes</taxon>
        <taxon>Streptosporangiales</taxon>
        <taxon>Nocardiopsidaceae</taxon>
        <taxon>Nocardiopsis</taxon>
    </lineage>
</organism>
<evidence type="ECO:0000313" key="1">
    <source>
        <dbReference type="EMBL" id="MEE2054154.1"/>
    </source>
</evidence>
<reference evidence="1 2" key="1">
    <citation type="submission" date="2023-07" db="EMBL/GenBank/DDBJ databases">
        <authorList>
            <person name="Girao M."/>
            <person name="Carvalho M.F."/>
        </authorList>
    </citation>
    <scope>NUCLEOTIDE SEQUENCE [LARGE SCALE GENOMIC DNA]</scope>
    <source>
        <strain evidence="1 2">66/93</strain>
    </source>
</reference>
<sequence>MSDSGARVVLGAQVAQPLRHRADALAPGGGAAALTAEPRVRPLAQARPWLPHTGYLACGRRARSSRVLGACSLKAERDQLLDRCPATL</sequence>
<comment type="caution">
    <text evidence="1">The sequence shown here is derived from an EMBL/GenBank/DDBJ whole genome shotgun (WGS) entry which is preliminary data.</text>
</comment>
<proteinExistence type="predicted"/>